<reference evidence="2" key="1">
    <citation type="submission" date="2016-03" db="EMBL/GenBank/DDBJ databases">
        <title>Mechanisms controlling the formation of the plant cell surface in tip-growing cells are functionally conserved among land plants.</title>
        <authorList>
            <person name="Honkanen S."/>
            <person name="Jones V.A."/>
            <person name="Morieri G."/>
            <person name="Champion C."/>
            <person name="Hetherington A.J."/>
            <person name="Kelly S."/>
            <person name="Saint-Marcoux D."/>
            <person name="Proust H."/>
            <person name="Prescott H."/>
            <person name="Dolan L."/>
        </authorList>
    </citation>
    <scope>NUCLEOTIDE SEQUENCE [LARGE SCALE GENOMIC DNA]</scope>
    <source>
        <tissue evidence="2">Whole gametophyte</tissue>
    </source>
</reference>
<evidence type="ECO:0000256" key="1">
    <source>
        <dbReference type="SAM" id="MobiDB-lite"/>
    </source>
</evidence>
<dbReference type="AlphaFoldDB" id="A0A176VUG0"/>
<sequence length="118" mass="13997">MTRSKKAVVPKLVPLRVPDVKLQRWRRGSINHMTYFLINFYCGMRLFTKNEEKRFHKERKVLKLNMDERTEEEDDTQVKEIPQGVARGRIQVKVVTAEEVSNQRPEKRQKIAEASDKD</sequence>
<protein>
    <submittedName>
        <fullName evidence="2">Uncharacterized protein</fullName>
    </submittedName>
</protein>
<comment type="caution">
    <text evidence="2">The sequence shown here is derived from an EMBL/GenBank/DDBJ whole genome shotgun (WGS) entry which is preliminary data.</text>
</comment>
<feature type="compositionally biased region" description="Basic and acidic residues" evidence="1">
    <location>
        <begin position="104"/>
        <end position="118"/>
    </location>
</feature>
<name>A0A176VUG0_MARPO</name>
<organism evidence="2 3">
    <name type="scientific">Marchantia polymorpha subsp. ruderalis</name>
    <dbReference type="NCBI Taxonomy" id="1480154"/>
    <lineage>
        <taxon>Eukaryota</taxon>
        <taxon>Viridiplantae</taxon>
        <taxon>Streptophyta</taxon>
        <taxon>Embryophyta</taxon>
        <taxon>Marchantiophyta</taxon>
        <taxon>Marchantiopsida</taxon>
        <taxon>Marchantiidae</taxon>
        <taxon>Marchantiales</taxon>
        <taxon>Marchantiaceae</taxon>
        <taxon>Marchantia</taxon>
    </lineage>
</organism>
<feature type="region of interest" description="Disordered" evidence="1">
    <location>
        <begin position="98"/>
        <end position="118"/>
    </location>
</feature>
<dbReference type="Proteomes" id="UP000077202">
    <property type="component" value="Unassembled WGS sequence"/>
</dbReference>
<accession>A0A176VUG0</accession>
<evidence type="ECO:0000313" key="2">
    <source>
        <dbReference type="EMBL" id="OAE24001.1"/>
    </source>
</evidence>
<evidence type="ECO:0000313" key="3">
    <source>
        <dbReference type="Proteomes" id="UP000077202"/>
    </source>
</evidence>
<proteinExistence type="predicted"/>
<dbReference type="EMBL" id="LVLJ01002693">
    <property type="protein sequence ID" value="OAE24001.1"/>
    <property type="molecule type" value="Genomic_DNA"/>
</dbReference>
<gene>
    <name evidence="2" type="ORF">AXG93_4541s1030</name>
</gene>
<keyword evidence="3" id="KW-1185">Reference proteome</keyword>